<dbReference type="PANTHER" id="PTHR32170:SF3">
    <property type="entry name" value="PROTEASOME ACTIVATOR COMPLEX SUBUNIT 4"/>
    <property type="match status" value="1"/>
</dbReference>
<dbReference type="STRING" id="6573.A0A210QNW9"/>
<dbReference type="InterPro" id="IPR032430">
    <property type="entry name" value="Blm10_mid"/>
</dbReference>
<evidence type="ECO:0000256" key="4">
    <source>
        <dbReference type="ARBA" id="ARBA00022490"/>
    </source>
</evidence>
<feature type="domain" description="Proteasome activator Blm10 middle HEAT repeats region" evidence="10">
    <location>
        <begin position="317"/>
        <end position="811"/>
    </location>
</feature>
<dbReference type="InterPro" id="IPR055455">
    <property type="entry name" value="HEAT_PSME4"/>
</dbReference>
<dbReference type="InterPro" id="IPR035309">
    <property type="entry name" value="PSME4"/>
</dbReference>
<dbReference type="Gene3D" id="1.25.10.10">
    <property type="entry name" value="Leucine-rich Repeat Variant"/>
    <property type="match status" value="1"/>
</dbReference>
<keyword evidence="4" id="KW-0963">Cytoplasm</keyword>
<evidence type="ECO:0000259" key="10">
    <source>
        <dbReference type="Pfam" id="PF16507"/>
    </source>
</evidence>
<gene>
    <name evidence="12" type="ORF">KP79_PYT09418</name>
</gene>
<feature type="domain" description="Proteasome activator complex subunit 4 C-terminal" evidence="9">
    <location>
        <begin position="1754"/>
        <end position="1840"/>
    </location>
</feature>
<keyword evidence="12" id="KW-0647">Proteasome</keyword>
<dbReference type="OrthoDB" id="17907at2759"/>
<dbReference type="SUPFAM" id="SSF48371">
    <property type="entry name" value="ARM repeat"/>
    <property type="match status" value="1"/>
</dbReference>
<dbReference type="GO" id="GO:0006281">
    <property type="term" value="P:DNA repair"/>
    <property type="evidence" value="ECO:0007669"/>
    <property type="project" value="UniProtKB-KW"/>
</dbReference>
<accession>A0A210QNW9</accession>
<dbReference type="EMBL" id="NEDP02002617">
    <property type="protein sequence ID" value="OWF50429.1"/>
    <property type="molecule type" value="Genomic_DNA"/>
</dbReference>
<dbReference type="Pfam" id="PF23096">
    <property type="entry name" value="HEAT_PSME4"/>
    <property type="match status" value="1"/>
</dbReference>
<organism evidence="12 13">
    <name type="scientific">Mizuhopecten yessoensis</name>
    <name type="common">Japanese scallop</name>
    <name type="synonym">Patinopecten yessoensis</name>
    <dbReference type="NCBI Taxonomy" id="6573"/>
    <lineage>
        <taxon>Eukaryota</taxon>
        <taxon>Metazoa</taxon>
        <taxon>Spiralia</taxon>
        <taxon>Lophotrochozoa</taxon>
        <taxon>Mollusca</taxon>
        <taxon>Bivalvia</taxon>
        <taxon>Autobranchia</taxon>
        <taxon>Pteriomorphia</taxon>
        <taxon>Pectinida</taxon>
        <taxon>Pectinoidea</taxon>
        <taxon>Pectinidae</taxon>
        <taxon>Mizuhopecten</taxon>
    </lineage>
</organism>
<evidence type="ECO:0000313" key="13">
    <source>
        <dbReference type="Proteomes" id="UP000242188"/>
    </source>
</evidence>
<evidence type="ECO:0000256" key="8">
    <source>
        <dbReference type="ARBA" id="ARBA00023242"/>
    </source>
</evidence>
<evidence type="ECO:0000256" key="5">
    <source>
        <dbReference type="ARBA" id="ARBA00022737"/>
    </source>
</evidence>
<evidence type="ECO:0000259" key="11">
    <source>
        <dbReference type="Pfam" id="PF23096"/>
    </source>
</evidence>
<feature type="domain" description="Proteasome activator complex subunit 4-like HEAT repeat-like" evidence="11">
    <location>
        <begin position="1164"/>
        <end position="1455"/>
    </location>
</feature>
<evidence type="ECO:0000256" key="7">
    <source>
        <dbReference type="ARBA" id="ARBA00023204"/>
    </source>
</evidence>
<evidence type="ECO:0000313" key="12">
    <source>
        <dbReference type="EMBL" id="OWF50429.1"/>
    </source>
</evidence>
<evidence type="ECO:0000256" key="3">
    <source>
        <dbReference type="ARBA" id="ARBA00005739"/>
    </source>
</evidence>
<dbReference type="GO" id="GO:0016607">
    <property type="term" value="C:nuclear speck"/>
    <property type="evidence" value="ECO:0007669"/>
    <property type="project" value="UniProtKB-SubCell"/>
</dbReference>
<dbReference type="InterPro" id="IPR021843">
    <property type="entry name" value="PSME4_C"/>
</dbReference>
<dbReference type="InterPro" id="IPR016024">
    <property type="entry name" value="ARM-type_fold"/>
</dbReference>
<dbReference type="GO" id="GO:0005829">
    <property type="term" value="C:cytosol"/>
    <property type="evidence" value="ECO:0007669"/>
    <property type="project" value="TreeGrafter"/>
</dbReference>
<comment type="subcellular location">
    <subcellularLocation>
        <location evidence="2">Cytoplasm</location>
    </subcellularLocation>
    <subcellularLocation>
        <location evidence="1">Nucleus speckle</location>
    </subcellularLocation>
</comment>
<comment type="similarity">
    <text evidence="3">Belongs to the BLM10 family.</text>
</comment>
<dbReference type="GO" id="GO:0070628">
    <property type="term" value="F:proteasome binding"/>
    <property type="evidence" value="ECO:0007669"/>
    <property type="project" value="InterPro"/>
</dbReference>
<comment type="caution">
    <text evidence="12">The sequence shown here is derived from an EMBL/GenBank/DDBJ whole genome shotgun (WGS) entry which is preliminary data.</text>
</comment>
<evidence type="ECO:0000256" key="2">
    <source>
        <dbReference type="ARBA" id="ARBA00004496"/>
    </source>
</evidence>
<evidence type="ECO:0000256" key="1">
    <source>
        <dbReference type="ARBA" id="ARBA00004324"/>
    </source>
</evidence>
<dbReference type="Proteomes" id="UP000242188">
    <property type="component" value="Unassembled WGS sequence"/>
</dbReference>
<dbReference type="PANTHER" id="PTHR32170">
    <property type="entry name" value="PROTEASOME ACTIVATOR COMPLEX SUBUNIT 4"/>
    <property type="match status" value="1"/>
</dbReference>
<evidence type="ECO:0000256" key="6">
    <source>
        <dbReference type="ARBA" id="ARBA00022763"/>
    </source>
</evidence>
<keyword evidence="5" id="KW-0677">Repeat</keyword>
<dbReference type="GO" id="GO:0016504">
    <property type="term" value="F:peptidase activator activity"/>
    <property type="evidence" value="ECO:0007669"/>
    <property type="project" value="InterPro"/>
</dbReference>
<dbReference type="GO" id="GO:0000502">
    <property type="term" value="C:proteasome complex"/>
    <property type="evidence" value="ECO:0007669"/>
    <property type="project" value="UniProtKB-KW"/>
</dbReference>
<dbReference type="GO" id="GO:0010499">
    <property type="term" value="P:proteasomal ubiquitin-independent protein catabolic process"/>
    <property type="evidence" value="ECO:0007669"/>
    <property type="project" value="TreeGrafter"/>
</dbReference>
<keyword evidence="8" id="KW-0539">Nucleus</keyword>
<dbReference type="Pfam" id="PF16507">
    <property type="entry name" value="HEAT_PSME4_mid"/>
    <property type="match status" value="1"/>
</dbReference>
<protein>
    <submittedName>
        <fullName evidence="12">Proteasome activator complex subunit 4</fullName>
    </submittedName>
</protein>
<name>A0A210QNW9_MIZYE</name>
<dbReference type="Pfam" id="PF11919">
    <property type="entry name" value="PSME4_C"/>
    <property type="match status" value="1"/>
</dbReference>
<keyword evidence="6" id="KW-0227">DNA damage</keyword>
<reference evidence="12 13" key="1">
    <citation type="journal article" date="2017" name="Nat. Ecol. Evol.">
        <title>Scallop genome provides insights into evolution of bilaterian karyotype and development.</title>
        <authorList>
            <person name="Wang S."/>
            <person name="Zhang J."/>
            <person name="Jiao W."/>
            <person name="Li J."/>
            <person name="Xun X."/>
            <person name="Sun Y."/>
            <person name="Guo X."/>
            <person name="Huan P."/>
            <person name="Dong B."/>
            <person name="Zhang L."/>
            <person name="Hu X."/>
            <person name="Sun X."/>
            <person name="Wang J."/>
            <person name="Zhao C."/>
            <person name="Wang Y."/>
            <person name="Wang D."/>
            <person name="Huang X."/>
            <person name="Wang R."/>
            <person name="Lv J."/>
            <person name="Li Y."/>
            <person name="Zhang Z."/>
            <person name="Liu B."/>
            <person name="Lu W."/>
            <person name="Hui Y."/>
            <person name="Liang J."/>
            <person name="Zhou Z."/>
            <person name="Hou R."/>
            <person name="Li X."/>
            <person name="Liu Y."/>
            <person name="Li H."/>
            <person name="Ning X."/>
            <person name="Lin Y."/>
            <person name="Zhao L."/>
            <person name="Xing Q."/>
            <person name="Dou J."/>
            <person name="Li Y."/>
            <person name="Mao J."/>
            <person name="Guo H."/>
            <person name="Dou H."/>
            <person name="Li T."/>
            <person name="Mu C."/>
            <person name="Jiang W."/>
            <person name="Fu Q."/>
            <person name="Fu X."/>
            <person name="Miao Y."/>
            <person name="Liu J."/>
            <person name="Yu Q."/>
            <person name="Li R."/>
            <person name="Liao H."/>
            <person name="Li X."/>
            <person name="Kong Y."/>
            <person name="Jiang Z."/>
            <person name="Chourrout D."/>
            <person name="Li R."/>
            <person name="Bao Z."/>
        </authorList>
    </citation>
    <scope>NUCLEOTIDE SEQUENCE [LARGE SCALE GENOMIC DNA]</scope>
    <source>
        <strain evidence="12 13">PY_sf001</strain>
    </source>
</reference>
<evidence type="ECO:0000259" key="9">
    <source>
        <dbReference type="Pfam" id="PF11919"/>
    </source>
</evidence>
<sequence length="1840" mass="212437">MFNREMDDRAQVLGFSPQQEKIYNNFLPYADKIDDESFEAFVEIKSNLAKAVALRDVKTGANHWVGMLSRYIRLYGLKFTKEDHIALIKLLYELVLIPDLELSLIQMFANQLINLLKKRKLLTREDLCLPWRPLYQLVEAVAYSPYEPHGLQLFPPHVENVLKNLIKYCRHYFPLEATKEMLEEWRPLMCPFDVTNIKAIHYFEYFLPTNLPPHQQDHGWKLWFSEFMDIWISFQNNPKWESGLVNLFSRLSNDNIGYMDWSPYTSQIFNRFLRSFNLPVGTRLQKVGRSNNTYDVFSSVQWIISMLGGSSGVQDYLDKIFKTLQTFYHPSNLGKWNVKLSGLLMTFPRLFVKRIHRERYKKPTWENQVPDSHKLSEEDITRFVESMKPVIFVSMFSKYGSHDSAIALRHLSNMRPEIIIPTLLEKMYPAMENLIEPHRLIACMTCIVAVARPMLHNRKRYPEGRSHLLPLLNLSIPGIDPNDFKKCLITFQMISTFVTLVPIVDCSEAVFVRDDLTEEEKELCSATAQFEDFVLQFFDRVFTLIENSAQEHVHSDITRLNLEQSMLEVGLASTAVSVLQQCSTPIFKSALDRIHRFVTGSVFESRVGGRFAGNLCRAVAKVNPELTQKKFLSHMCSNVKNLLENHEDLKNEEQLDDSFLWNLIMLPQLVRCDGAALLPYKAELLEIIQMTLHLKCIQGYELAGQLLRYLLRALTLIYPLDYKSVAETLDKPFTEWLAINDWAMPGDIDDLQMKWHVPNDEEMKFASEILQTILKPELEAIRTVTADNKMNREELLRRLNVILECLLGAGTVLPMWDDAVVEIVESSVSLRRQHCQSTGQHSCITFDGQNVRENVMDAVRPLLSHMLATCEDDTKGLFKLIQIYETVMFFNGTQKNDFDKRWKSFHAVKQALDDQMRAKKRHIRAILVDRVQLQQELRMLNGCRRLFTERHKTMLFDLLSLSVSRYSDVRKTAQGVLFLGFHNLHYSYRCTVPAIVKNLTDSNTPEHVFKGTLFTLLGSGKKNIATKCNWSVLGEVWPAITQAQHSEKPSILKVIDDIINKVVKNMESVSIVVKTTSSAITAAQALFDTGKPHCSFPAMTSKELEAARLREEETSNKDKALYLKLVADLVNLVENGNLMWKFAQLGMELTCLLLRHDILLPACAVRLYTKGMIHDSLYVRKLSLSSISAVLKQQKRRHKPQVFDPFKVSGTTAPSGGDFRPGDREDNHWICYDNDKLPLTKEQWESSTFVEKTHWGYYNWPKTMKTYAPTSEQPKLERTLGELLKEEAPLYENLMNAEFVEKLIEFLALEEHKRKDKFRTKTMTLFKGLHRNFGDTFLELLKPNIERLISDTSHDKHDSSQRCAMEMLSGILRGSKHWPFDKVESLWKWTTPLLKKALNNMTVETLEDWGTFFTVISESRDPRKLHWYFELVMENPLSGEGGSFGDSSRLYGIQSALSQQEWRVSKLLHRLLDYLMPHLSHPYKNVRDRIGSILSSIFLYDYHMSPNSVTSSPKRKDFMKIILPQIEGLKHIVLDETATEGNAKNGGGANHVLGKGEELMDVEESEEDQERKASVRLCKSVMKWVLNSLSLLMNFTSAPPEFFQLLPIMCTLESETRDEELKTDCTLALSYFAQSLVQPELVPLALTTIREVTMLQSWHARRAILSYIQVMVFCNYFTFHTPENINEIEDIVLGLICDDQLEVREMAAITLSGLLHCGFLQMNQHMLDHFELLSRTKVKKRKQLKDNLPLEALVKRHAGVLGLGAFVQAYPYDVPNFMPQILMDLSNHVNDPQPIQMTVKKTLSDFRRTHHDNWHDHKQMFTDDQLVILTDLLVSPTYYA</sequence>
<dbReference type="InterPro" id="IPR011989">
    <property type="entry name" value="ARM-like"/>
</dbReference>
<keyword evidence="13" id="KW-1185">Reference proteome</keyword>
<proteinExistence type="inferred from homology"/>
<keyword evidence="7" id="KW-0234">DNA repair</keyword>